<dbReference type="InterPro" id="IPR036849">
    <property type="entry name" value="Enolase-like_C_sf"/>
</dbReference>
<dbReference type="SFLD" id="SFLDF00111">
    <property type="entry name" value="L-fuconate_dehydratase"/>
    <property type="match status" value="1"/>
</dbReference>
<evidence type="ECO:0000256" key="5">
    <source>
        <dbReference type="ARBA" id="ARBA00022842"/>
    </source>
</evidence>
<keyword evidence="6" id="KW-0456">Lyase</keyword>
<dbReference type="AlphaFoldDB" id="A0AAE3EUR8"/>
<comment type="cofactor">
    <cofactor evidence="2">
        <name>Mg(2+)</name>
        <dbReference type="ChEBI" id="CHEBI:18420"/>
    </cofactor>
</comment>
<evidence type="ECO:0000256" key="3">
    <source>
        <dbReference type="ARBA" id="ARBA00013142"/>
    </source>
</evidence>
<evidence type="ECO:0000256" key="2">
    <source>
        <dbReference type="ARBA" id="ARBA00001946"/>
    </source>
</evidence>
<dbReference type="PANTHER" id="PTHR13794">
    <property type="entry name" value="ENOLASE SUPERFAMILY, MANDELATE RACEMASE"/>
    <property type="match status" value="1"/>
</dbReference>
<dbReference type="SFLD" id="SFLDG00179">
    <property type="entry name" value="mandelate_racemase"/>
    <property type="match status" value="1"/>
</dbReference>
<dbReference type="InterPro" id="IPR046945">
    <property type="entry name" value="RHMD-like"/>
</dbReference>
<protein>
    <recommendedName>
        <fullName evidence="3">L-fuconate dehydratase</fullName>
        <ecNumber evidence="3">4.2.1.68</ecNumber>
    </recommendedName>
</protein>
<dbReference type="Pfam" id="PF13378">
    <property type="entry name" value="MR_MLE_C"/>
    <property type="match status" value="1"/>
</dbReference>
<organism evidence="8 9">
    <name type="scientific">Cerina litoralis</name>
    <dbReference type="NCBI Taxonomy" id="2874477"/>
    <lineage>
        <taxon>Bacteria</taxon>
        <taxon>Pseudomonadati</taxon>
        <taxon>Bacteroidota</taxon>
        <taxon>Flavobacteriia</taxon>
        <taxon>Flavobacteriales</taxon>
        <taxon>Flavobacteriaceae</taxon>
        <taxon>Cerina</taxon>
    </lineage>
</organism>
<evidence type="ECO:0000256" key="1">
    <source>
        <dbReference type="ARBA" id="ARBA00001737"/>
    </source>
</evidence>
<name>A0AAE3EUR8_9FLAO</name>
<dbReference type="FunFam" id="3.20.20.120:FF:000007">
    <property type="entry name" value="Mitochondrial enolase superfamily member 1"/>
    <property type="match status" value="1"/>
</dbReference>
<accession>A0AAE3EUR8</accession>
<keyword evidence="9" id="KW-1185">Reference proteome</keyword>
<dbReference type="Pfam" id="PF02746">
    <property type="entry name" value="MR_MLE_N"/>
    <property type="match status" value="1"/>
</dbReference>
<dbReference type="SMART" id="SM00922">
    <property type="entry name" value="MR_MLE"/>
    <property type="match status" value="1"/>
</dbReference>
<evidence type="ECO:0000256" key="4">
    <source>
        <dbReference type="ARBA" id="ARBA00022723"/>
    </source>
</evidence>
<dbReference type="Gene3D" id="3.20.20.120">
    <property type="entry name" value="Enolase-like C-terminal domain"/>
    <property type="match status" value="1"/>
</dbReference>
<dbReference type="EMBL" id="JAIRBC010000010">
    <property type="protein sequence ID" value="MCG2460743.1"/>
    <property type="molecule type" value="Genomic_DNA"/>
</dbReference>
<sequence>MENTKTVILDVVVKDIRFPTSRYLDGSDAMNPDPDYSAAYVILKTDHREGLEGHGLTFTIGRGNELCVAAVHALAPLIKGKTLESFTKNMGAFWRMITGDSQLRWLGPEKGIIHLATGAVVNAVWDLYAKTEGKPLWKLLADMDPEQLVSCIDFTYITDALTPKEALEILDKQEKSKKYRIEKLTKKGYPAYTTSAGWLGYPDGKMRNLCREAKAAGFKHMKIKVGADLQDDIRRASIIREEIGDDLKLMMDANQKWDVDEAISNMAALRKFNPWWIEEPTSPDDILGHARIARAVDPIKVATGEHCQNRVVFKQLMQANAIGICQIDSCRVGGVNEILAILLMAAKFNVPVCPHAGGVGLCEYVQHLSMLDYIAISGTMEDRIIEYVDHLHEHFYDPVVIKNGAYMPPELPGYSITMKEQSLIDYSFPDGKVWR</sequence>
<keyword evidence="4" id="KW-0479">Metal-binding</keyword>
<dbReference type="Proteomes" id="UP001200642">
    <property type="component" value="Unassembled WGS sequence"/>
</dbReference>
<dbReference type="InterPro" id="IPR029065">
    <property type="entry name" value="Enolase_C-like"/>
</dbReference>
<feature type="domain" description="Mandelate racemase/muconate lactonizing enzyme C-terminal" evidence="7">
    <location>
        <begin position="203"/>
        <end position="299"/>
    </location>
</feature>
<dbReference type="GO" id="GO:0000287">
    <property type="term" value="F:magnesium ion binding"/>
    <property type="evidence" value="ECO:0007669"/>
    <property type="project" value="TreeGrafter"/>
</dbReference>
<comment type="catalytic activity">
    <reaction evidence="1">
        <text>L-fuconate = 2-dehydro-3-deoxy-L-fuconate + H2O</text>
        <dbReference type="Rhea" id="RHEA:22772"/>
        <dbReference type="ChEBI" id="CHEBI:15377"/>
        <dbReference type="ChEBI" id="CHEBI:21291"/>
        <dbReference type="ChEBI" id="CHEBI:37448"/>
        <dbReference type="EC" id="4.2.1.68"/>
    </reaction>
</comment>
<evidence type="ECO:0000313" key="9">
    <source>
        <dbReference type="Proteomes" id="UP001200642"/>
    </source>
</evidence>
<dbReference type="CDD" id="cd03324">
    <property type="entry name" value="rTSbeta_L-fuconate_dehydratase"/>
    <property type="match status" value="1"/>
</dbReference>
<dbReference type="GO" id="GO:0009063">
    <property type="term" value="P:amino acid catabolic process"/>
    <property type="evidence" value="ECO:0007669"/>
    <property type="project" value="InterPro"/>
</dbReference>
<comment type="caution">
    <text evidence="8">The sequence shown here is derived from an EMBL/GenBank/DDBJ whole genome shotgun (WGS) entry which is preliminary data.</text>
</comment>
<dbReference type="RefSeq" id="WP_317901893.1">
    <property type="nucleotide sequence ID" value="NZ_JAIRBC010000010.1"/>
</dbReference>
<dbReference type="InterPro" id="IPR013341">
    <property type="entry name" value="Mandelate_racemase_N_dom"/>
</dbReference>
<dbReference type="SUPFAM" id="SSF54826">
    <property type="entry name" value="Enolase N-terminal domain-like"/>
    <property type="match status" value="1"/>
</dbReference>
<evidence type="ECO:0000256" key="6">
    <source>
        <dbReference type="ARBA" id="ARBA00023239"/>
    </source>
</evidence>
<dbReference type="PANTHER" id="PTHR13794:SF58">
    <property type="entry name" value="MITOCHONDRIAL ENOLASE SUPERFAMILY MEMBER 1"/>
    <property type="match status" value="1"/>
</dbReference>
<evidence type="ECO:0000259" key="7">
    <source>
        <dbReference type="SMART" id="SM00922"/>
    </source>
</evidence>
<gene>
    <name evidence="8" type="ORF">K8352_08285</name>
</gene>
<reference evidence="8" key="1">
    <citation type="submission" date="2023-02" db="EMBL/GenBank/DDBJ databases">
        <title>Genome of Flavobacteriaceae gen. nov. sp. strain F89.</title>
        <authorList>
            <person name="Wang Y."/>
        </authorList>
    </citation>
    <scope>NUCLEOTIDE SEQUENCE</scope>
    <source>
        <strain evidence="8">F89</strain>
    </source>
</reference>
<dbReference type="Gene3D" id="3.30.390.10">
    <property type="entry name" value="Enolase-like, N-terminal domain"/>
    <property type="match status" value="1"/>
</dbReference>
<dbReference type="SFLD" id="SFLDS00001">
    <property type="entry name" value="Enolase"/>
    <property type="match status" value="1"/>
</dbReference>
<evidence type="ECO:0000313" key="8">
    <source>
        <dbReference type="EMBL" id="MCG2460743.1"/>
    </source>
</evidence>
<dbReference type="EC" id="4.2.1.68" evidence="3"/>
<keyword evidence="5" id="KW-0460">Magnesium</keyword>
<dbReference type="InterPro" id="IPR018110">
    <property type="entry name" value="Mandel_Rmase/mucon_lact_enz_CS"/>
</dbReference>
<dbReference type="GO" id="GO:0050023">
    <property type="term" value="F:L-fuconate dehydratase activity"/>
    <property type="evidence" value="ECO:0007669"/>
    <property type="project" value="UniProtKB-EC"/>
</dbReference>
<proteinExistence type="predicted"/>
<dbReference type="InterPro" id="IPR034610">
    <property type="entry name" value="L-fuconate_dehydratase"/>
</dbReference>
<dbReference type="InterPro" id="IPR013342">
    <property type="entry name" value="Mandelate_racemase_C"/>
</dbReference>
<dbReference type="SUPFAM" id="SSF51604">
    <property type="entry name" value="Enolase C-terminal domain-like"/>
    <property type="match status" value="1"/>
</dbReference>
<dbReference type="GO" id="GO:0016854">
    <property type="term" value="F:racemase and epimerase activity"/>
    <property type="evidence" value="ECO:0007669"/>
    <property type="project" value="UniProtKB-ARBA"/>
</dbReference>
<dbReference type="InterPro" id="IPR029017">
    <property type="entry name" value="Enolase-like_N"/>
</dbReference>
<dbReference type="PROSITE" id="PS00909">
    <property type="entry name" value="MR_MLE_2"/>
    <property type="match status" value="1"/>
</dbReference>
<dbReference type="GO" id="GO:0016052">
    <property type="term" value="P:carbohydrate catabolic process"/>
    <property type="evidence" value="ECO:0007669"/>
    <property type="project" value="InterPro"/>
</dbReference>